<dbReference type="GO" id="GO:0003700">
    <property type="term" value="F:DNA-binding transcription factor activity"/>
    <property type="evidence" value="ECO:0007669"/>
    <property type="project" value="InterPro"/>
</dbReference>
<evidence type="ECO:0000256" key="3">
    <source>
        <dbReference type="ARBA" id="ARBA00023163"/>
    </source>
</evidence>
<dbReference type="Pfam" id="PF00392">
    <property type="entry name" value="GntR"/>
    <property type="match status" value="1"/>
</dbReference>
<evidence type="ECO:0000313" key="5">
    <source>
        <dbReference type="EMBL" id="HIX66166.1"/>
    </source>
</evidence>
<dbReference type="AlphaFoldDB" id="A0A9D1WSR5"/>
<dbReference type="GO" id="GO:0003677">
    <property type="term" value="F:DNA binding"/>
    <property type="evidence" value="ECO:0007669"/>
    <property type="project" value="UniProtKB-KW"/>
</dbReference>
<dbReference type="PANTHER" id="PTHR43537">
    <property type="entry name" value="TRANSCRIPTIONAL REGULATOR, GNTR FAMILY"/>
    <property type="match status" value="1"/>
</dbReference>
<dbReference type="PANTHER" id="PTHR43537:SF24">
    <property type="entry name" value="GLUCONATE OPERON TRANSCRIPTIONAL REPRESSOR"/>
    <property type="match status" value="1"/>
</dbReference>
<evidence type="ECO:0000259" key="4">
    <source>
        <dbReference type="PROSITE" id="PS50949"/>
    </source>
</evidence>
<keyword evidence="2" id="KW-0238">DNA-binding</keyword>
<sequence length="228" mass="26101">MTASKGNATLKGQVYDALFSDIINGTYPPDYVFTEKFLMEKYQVSRAPIREALISLVTQQVLESVPRQGYRIILPDEQKLRDVTRTRVILEPAFLLQYGHMVGPKELEKLRGICQQYNQLAPDQTLERWRVNCDFHHSLIACSKNQFAADTLERALNIQTIFFMMRARKRYYVDDLHAVVLDYLERGDLEMAAKLLRADIDMLADGVSSPIWNPENQTGMAKGEPADV</sequence>
<dbReference type="SUPFAM" id="SSF48008">
    <property type="entry name" value="GntR ligand-binding domain-like"/>
    <property type="match status" value="1"/>
</dbReference>
<dbReference type="SMART" id="SM00345">
    <property type="entry name" value="HTH_GNTR"/>
    <property type="match status" value="1"/>
</dbReference>
<dbReference type="InterPro" id="IPR008920">
    <property type="entry name" value="TF_FadR/GntR_C"/>
</dbReference>
<evidence type="ECO:0000256" key="2">
    <source>
        <dbReference type="ARBA" id="ARBA00023125"/>
    </source>
</evidence>
<proteinExistence type="predicted"/>
<reference evidence="5" key="1">
    <citation type="journal article" date="2021" name="PeerJ">
        <title>Extensive microbial diversity within the chicken gut microbiome revealed by metagenomics and culture.</title>
        <authorList>
            <person name="Gilroy R."/>
            <person name="Ravi A."/>
            <person name="Getino M."/>
            <person name="Pursley I."/>
            <person name="Horton D.L."/>
            <person name="Alikhan N.F."/>
            <person name="Baker D."/>
            <person name="Gharbi K."/>
            <person name="Hall N."/>
            <person name="Watson M."/>
            <person name="Adriaenssens E.M."/>
            <person name="Foster-Nyarko E."/>
            <person name="Jarju S."/>
            <person name="Secka A."/>
            <person name="Antonio M."/>
            <person name="Oren A."/>
            <person name="Chaudhuri R.R."/>
            <person name="La Ragione R."/>
            <person name="Hildebrand F."/>
            <person name="Pallen M.J."/>
        </authorList>
    </citation>
    <scope>NUCLEOTIDE SEQUENCE</scope>
    <source>
        <strain evidence="5">CHK188-5543</strain>
    </source>
</reference>
<evidence type="ECO:0000313" key="6">
    <source>
        <dbReference type="Proteomes" id="UP000886800"/>
    </source>
</evidence>
<dbReference type="CDD" id="cd07377">
    <property type="entry name" value="WHTH_GntR"/>
    <property type="match status" value="1"/>
</dbReference>
<gene>
    <name evidence="5" type="ORF">H9736_07955</name>
</gene>
<dbReference type="InterPro" id="IPR000524">
    <property type="entry name" value="Tscrpt_reg_HTH_GntR"/>
</dbReference>
<evidence type="ECO:0000256" key="1">
    <source>
        <dbReference type="ARBA" id="ARBA00023015"/>
    </source>
</evidence>
<dbReference type="SUPFAM" id="SSF46785">
    <property type="entry name" value="Winged helix' DNA-binding domain"/>
    <property type="match status" value="1"/>
</dbReference>
<dbReference type="PROSITE" id="PS50949">
    <property type="entry name" value="HTH_GNTR"/>
    <property type="match status" value="1"/>
</dbReference>
<dbReference type="InterPro" id="IPR036388">
    <property type="entry name" value="WH-like_DNA-bd_sf"/>
</dbReference>
<feature type="domain" description="HTH gntR-type" evidence="4">
    <location>
        <begin position="8"/>
        <end position="75"/>
    </location>
</feature>
<protein>
    <submittedName>
        <fullName evidence="5">GntR family transcriptional regulator</fullName>
    </submittedName>
</protein>
<dbReference type="Gene3D" id="1.20.120.530">
    <property type="entry name" value="GntR ligand-binding domain-like"/>
    <property type="match status" value="1"/>
</dbReference>
<keyword evidence="3" id="KW-0804">Transcription</keyword>
<comment type="caution">
    <text evidence="5">The sequence shown here is derived from an EMBL/GenBank/DDBJ whole genome shotgun (WGS) entry which is preliminary data.</text>
</comment>
<dbReference type="SMART" id="SM00895">
    <property type="entry name" value="FCD"/>
    <property type="match status" value="1"/>
</dbReference>
<keyword evidence="1" id="KW-0805">Transcription regulation</keyword>
<name>A0A9D1WSR5_9FIRM</name>
<dbReference type="InterPro" id="IPR011711">
    <property type="entry name" value="GntR_C"/>
</dbReference>
<dbReference type="Proteomes" id="UP000886800">
    <property type="component" value="Unassembled WGS sequence"/>
</dbReference>
<dbReference type="InterPro" id="IPR036390">
    <property type="entry name" value="WH_DNA-bd_sf"/>
</dbReference>
<reference evidence="5" key="2">
    <citation type="submission" date="2021-04" db="EMBL/GenBank/DDBJ databases">
        <authorList>
            <person name="Gilroy R."/>
        </authorList>
    </citation>
    <scope>NUCLEOTIDE SEQUENCE</scope>
    <source>
        <strain evidence="5">CHK188-5543</strain>
    </source>
</reference>
<dbReference type="EMBL" id="DXES01000170">
    <property type="protein sequence ID" value="HIX66166.1"/>
    <property type="molecule type" value="Genomic_DNA"/>
</dbReference>
<organism evidence="5 6">
    <name type="scientific">Candidatus Anaerotruncus excrementipullorum</name>
    <dbReference type="NCBI Taxonomy" id="2838465"/>
    <lineage>
        <taxon>Bacteria</taxon>
        <taxon>Bacillati</taxon>
        <taxon>Bacillota</taxon>
        <taxon>Clostridia</taxon>
        <taxon>Eubacteriales</taxon>
        <taxon>Oscillospiraceae</taxon>
        <taxon>Anaerotruncus</taxon>
    </lineage>
</organism>
<accession>A0A9D1WSR5</accession>
<dbReference type="Gene3D" id="1.10.10.10">
    <property type="entry name" value="Winged helix-like DNA-binding domain superfamily/Winged helix DNA-binding domain"/>
    <property type="match status" value="1"/>
</dbReference>
<dbReference type="Pfam" id="PF07729">
    <property type="entry name" value="FCD"/>
    <property type="match status" value="1"/>
</dbReference>